<dbReference type="PROSITE" id="PS50109">
    <property type="entry name" value="HIS_KIN"/>
    <property type="match status" value="1"/>
</dbReference>
<keyword evidence="10" id="KW-0175">Coiled coil</keyword>
<evidence type="ECO:0000256" key="2">
    <source>
        <dbReference type="ARBA" id="ARBA00012438"/>
    </source>
</evidence>
<dbReference type="InterPro" id="IPR019734">
    <property type="entry name" value="TPR_rpt"/>
</dbReference>
<keyword evidence="5" id="KW-0547">Nucleotide-binding</keyword>
<dbReference type="InterPro" id="IPR050482">
    <property type="entry name" value="Sensor_HK_TwoCompSys"/>
</dbReference>
<keyword evidence="6" id="KW-0418">Kinase</keyword>
<keyword evidence="7" id="KW-0067">ATP-binding</keyword>
<dbReference type="EMBL" id="LT906465">
    <property type="protein sequence ID" value="SNV37390.1"/>
    <property type="molecule type" value="Genomic_DNA"/>
</dbReference>
<evidence type="ECO:0000256" key="8">
    <source>
        <dbReference type="ARBA" id="ARBA00023012"/>
    </source>
</evidence>
<dbReference type="Proteomes" id="UP000215196">
    <property type="component" value="Chromosome 1"/>
</dbReference>
<dbReference type="GO" id="GO:0000155">
    <property type="term" value="F:phosphorelay sensor kinase activity"/>
    <property type="evidence" value="ECO:0007669"/>
    <property type="project" value="InterPro"/>
</dbReference>
<dbReference type="InterPro" id="IPR036890">
    <property type="entry name" value="HATPase_C_sf"/>
</dbReference>
<dbReference type="Pfam" id="PF07730">
    <property type="entry name" value="HisKA_3"/>
    <property type="match status" value="1"/>
</dbReference>
<evidence type="ECO:0000256" key="6">
    <source>
        <dbReference type="ARBA" id="ARBA00022777"/>
    </source>
</evidence>
<dbReference type="SMART" id="SM00387">
    <property type="entry name" value="HATPase_c"/>
    <property type="match status" value="1"/>
</dbReference>
<keyword evidence="11" id="KW-1133">Transmembrane helix</keyword>
<evidence type="ECO:0000256" key="3">
    <source>
        <dbReference type="ARBA" id="ARBA00022553"/>
    </source>
</evidence>
<organism evidence="13 14">
    <name type="scientific">Chryseobacterium taklimakanense</name>
    <dbReference type="NCBI Taxonomy" id="536441"/>
    <lineage>
        <taxon>Bacteria</taxon>
        <taxon>Pseudomonadati</taxon>
        <taxon>Bacteroidota</taxon>
        <taxon>Flavobacteriia</taxon>
        <taxon>Flavobacteriales</taxon>
        <taxon>Weeksellaceae</taxon>
        <taxon>Chryseobacterium group</taxon>
        <taxon>Chryseobacterium</taxon>
    </lineage>
</organism>
<dbReference type="Gene3D" id="1.25.40.10">
    <property type="entry name" value="Tetratricopeptide repeat domain"/>
    <property type="match status" value="2"/>
</dbReference>
<feature type="coiled-coil region" evidence="10">
    <location>
        <begin position="370"/>
        <end position="441"/>
    </location>
</feature>
<accession>A0A239WTD0</accession>
<evidence type="ECO:0000256" key="11">
    <source>
        <dbReference type="SAM" id="Phobius"/>
    </source>
</evidence>
<dbReference type="SMART" id="SM00028">
    <property type="entry name" value="TPR"/>
    <property type="match status" value="3"/>
</dbReference>
<evidence type="ECO:0000256" key="10">
    <source>
        <dbReference type="SAM" id="Coils"/>
    </source>
</evidence>
<dbReference type="GO" id="GO:0005524">
    <property type="term" value="F:ATP binding"/>
    <property type="evidence" value="ECO:0007669"/>
    <property type="project" value="UniProtKB-KW"/>
</dbReference>
<feature type="transmembrane region" description="Helical" evidence="11">
    <location>
        <begin position="392"/>
        <end position="411"/>
    </location>
</feature>
<dbReference type="Gene3D" id="3.30.565.10">
    <property type="entry name" value="Histidine kinase-like ATPase, C-terminal domain"/>
    <property type="match status" value="1"/>
</dbReference>
<evidence type="ECO:0000256" key="5">
    <source>
        <dbReference type="ARBA" id="ARBA00022741"/>
    </source>
</evidence>
<keyword evidence="11" id="KW-0472">Membrane</keyword>
<dbReference type="InterPro" id="IPR003594">
    <property type="entry name" value="HATPase_dom"/>
</dbReference>
<dbReference type="GO" id="GO:0046983">
    <property type="term" value="F:protein dimerization activity"/>
    <property type="evidence" value="ECO:0007669"/>
    <property type="project" value="InterPro"/>
</dbReference>
<keyword evidence="3" id="KW-0597">Phosphoprotein</keyword>
<evidence type="ECO:0000256" key="7">
    <source>
        <dbReference type="ARBA" id="ARBA00022840"/>
    </source>
</evidence>
<sequence length="651" mass="75554">MKNLFWLLLFLVPCVFPAQERDSLETLVKKEKNALKKADLLLEIANYLSDIDTVEAISYIKKAQKLIPENNKYLKGKVQFTFGQQFFGIEVDRAQYFYKRAIDILKDQQHKEALILTARAWHNYGTMEDYKDNSDEFLSIILTKSIPLAIKAGRNDLQAQYLNDIGAEMYDRKQYKKSIDYYDQSLKIIEKEPANYINSQRKIEINTNAAQSYLYMNNGPKAKVYLLNAEKVLEKYPDNPMSVPFYLVYAKYFQLYKNYENSLEQLNKGLKQKIVLPHDYFGLIYQKAFTLRNLNRSEEGIKVLKSVMDNRNLMSMKLNAQILHNEMSLLYADVGDYKNAYHHQLETKSLSDSLLAEERNSKALMMETKFRTAEKEKQIAKNELEINKKNQYMWMLGFAALLFLSWGIYIYNHLKNKRKIAEQREINLQQQLKEKEQTEQLKVTKAILDGEERERERVAKDLHDGLGGMLAGVKINLSTWSSNHLEENQYESFHKILNQLDSSVSELRRVARNLMPESLLNFGLEIALKDLCEFYMKDGLTIDFQAINIQKNLPLNLQVNIYRIVQELLNNAVKHSGADNILVQCSQNAEEFYITVEDNGKGITESEMSKVKSLGLKNLQNRVDFLKGKMEIQSAENQGTSVNIEINTHVA</sequence>
<name>A0A239WTD0_9FLAO</name>
<evidence type="ECO:0000313" key="14">
    <source>
        <dbReference type="Proteomes" id="UP000215196"/>
    </source>
</evidence>
<dbReference type="SUPFAM" id="SSF55874">
    <property type="entry name" value="ATPase domain of HSP90 chaperone/DNA topoisomerase II/histidine kinase"/>
    <property type="match status" value="1"/>
</dbReference>
<proteinExistence type="predicted"/>
<dbReference type="RefSeq" id="WP_095070347.1">
    <property type="nucleotide sequence ID" value="NZ_LT906465.1"/>
</dbReference>
<dbReference type="AlphaFoldDB" id="A0A239WTD0"/>
<feature type="domain" description="Histidine kinase" evidence="12">
    <location>
        <begin position="457"/>
        <end position="650"/>
    </location>
</feature>
<evidence type="ECO:0000313" key="13">
    <source>
        <dbReference type="EMBL" id="SNV37390.1"/>
    </source>
</evidence>
<keyword evidence="4 13" id="KW-0808">Transferase</keyword>
<dbReference type="PANTHER" id="PTHR24421:SF10">
    <property type="entry name" value="NITRATE_NITRITE SENSOR PROTEIN NARQ"/>
    <property type="match status" value="1"/>
</dbReference>
<dbReference type="KEGG" id="ctak:4412677_00660"/>
<protein>
    <recommendedName>
        <fullName evidence="2">histidine kinase</fullName>
        <ecNumber evidence="2">2.7.13.3</ecNumber>
    </recommendedName>
</protein>
<feature type="repeat" description="TPR" evidence="9">
    <location>
        <begin position="159"/>
        <end position="192"/>
    </location>
</feature>
<dbReference type="Gene3D" id="1.20.5.1930">
    <property type="match status" value="1"/>
</dbReference>
<comment type="catalytic activity">
    <reaction evidence="1">
        <text>ATP + protein L-histidine = ADP + protein N-phospho-L-histidine.</text>
        <dbReference type="EC" id="2.7.13.3"/>
    </reaction>
</comment>
<keyword evidence="8" id="KW-0902">Two-component regulatory system</keyword>
<dbReference type="SUPFAM" id="SSF48452">
    <property type="entry name" value="TPR-like"/>
    <property type="match status" value="2"/>
</dbReference>
<evidence type="ECO:0000256" key="1">
    <source>
        <dbReference type="ARBA" id="ARBA00000085"/>
    </source>
</evidence>
<evidence type="ECO:0000256" key="4">
    <source>
        <dbReference type="ARBA" id="ARBA00022679"/>
    </source>
</evidence>
<dbReference type="PANTHER" id="PTHR24421">
    <property type="entry name" value="NITRATE/NITRITE SENSOR PROTEIN NARX-RELATED"/>
    <property type="match status" value="1"/>
</dbReference>
<dbReference type="CDD" id="cd16917">
    <property type="entry name" value="HATPase_UhpB-NarQ-NarX-like"/>
    <property type="match status" value="1"/>
</dbReference>
<dbReference type="InterPro" id="IPR011990">
    <property type="entry name" value="TPR-like_helical_dom_sf"/>
</dbReference>
<keyword evidence="9" id="KW-0802">TPR repeat</keyword>
<dbReference type="Pfam" id="PF02518">
    <property type="entry name" value="HATPase_c"/>
    <property type="match status" value="1"/>
</dbReference>
<evidence type="ECO:0000259" key="12">
    <source>
        <dbReference type="PROSITE" id="PS50109"/>
    </source>
</evidence>
<dbReference type="InterPro" id="IPR005467">
    <property type="entry name" value="His_kinase_dom"/>
</dbReference>
<keyword evidence="14" id="KW-1185">Reference proteome</keyword>
<dbReference type="GO" id="GO:0016020">
    <property type="term" value="C:membrane"/>
    <property type="evidence" value="ECO:0007669"/>
    <property type="project" value="InterPro"/>
</dbReference>
<gene>
    <name evidence="13" type="primary">degS_1</name>
    <name evidence="13" type="ORF">SAMEA4412677_00660</name>
</gene>
<dbReference type="PROSITE" id="PS50005">
    <property type="entry name" value="TPR"/>
    <property type="match status" value="1"/>
</dbReference>
<dbReference type="InterPro" id="IPR011712">
    <property type="entry name" value="Sig_transdc_His_kin_sub3_dim/P"/>
</dbReference>
<keyword evidence="11" id="KW-0812">Transmembrane</keyword>
<dbReference type="EC" id="2.7.13.3" evidence="2"/>
<reference evidence="13 14" key="1">
    <citation type="submission" date="2017-06" db="EMBL/GenBank/DDBJ databases">
        <authorList>
            <consortium name="Pathogen Informatics"/>
        </authorList>
    </citation>
    <scope>NUCLEOTIDE SEQUENCE [LARGE SCALE GENOMIC DNA]</scope>
    <source>
        <strain evidence="13 14">NCTC13490</strain>
    </source>
</reference>
<evidence type="ECO:0000256" key="9">
    <source>
        <dbReference type="PROSITE-ProRule" id="PRU00339"/>
    </source>
</evidence>